<feature type="transmembrane region" description="Helical" evidence="5">
    <location>
        <begin position="91"/>
        <end position="109"/>
    </location>
</feature>
<evidence type="ECO:0000259" key="6">
    <source>
        <dbReference type="PROSITE" id="PS51352"/>
    </source>
</evidence>
<feature type="domain" description="Thioredoxin" evidence="6">
    <location>
        <begin position="111"/>
        <end position="264"/>
    </location>
</feature>
<sequence>MLALIPVLCIDISEHLLAWNKDVREEMINVVQNVYDLSREQKAHILDSILERNYLLNMLIYFKGFLAVALLVGGIWLLVKYKRVTGKIAKPLAFTIVLMVLFIGAKYVWALTLSPQNKNIKFVEVDNAEVDLNKIVTDNFKGKVVYVDFWGTTCGPCLAEFRDFTKPLKNRYRQSGKIGYLYISQGNKYLWRKQVDKYDVEGMHVFVSSEQYAKLFKDAVHDNSRRILMPTYVIVNAAGKIVETDAKRPSDNKALFAQLDKYAR</sequence>
<proteinExistence type="predicted"/>
<evidence type="ECO:0000313" key="7">
    <source>
        <dbReference type="EMBL" id="MCD8740448.1"/>
    </source>
</evidence>
<evidence type="ECO:0000256" key="5">
    <source>
        <dbReference type="SAM" id="Phobius"/>
    </source>
</evidence>
<reference evidence="7 8" key="1">
    <citation type="submission" date="2021-12" db="EMBL/GenBank/DDBJ databases">
        <title>Mucilaginibacter roseus genome.</title>
        <authorList>
            <person name="Ferreira J.R."/>
            <person name="Newman J.D."/>
        </authorList>
    </citation>
    <scope>NUCLEOTIDE SEQUENCE [LARGE SCALE GENOMIC DNA]</scope>
    <source>
        <strain evidence="7 8">LMG 28454</strain>
    </source>
</reference>
<evidence type="ECO:0000256" key="1">
    <source>
        <dbReference type="ARBA" id="ARBA00004196"/>
    </source>
</evidence>
<dbReference type="PANTHER" id="PTHR42852:SF6">
    <property type="entry name" value="THIOL:DISULFIDE INTERCHANGE PROTEIN DSBE"/>
    <property type="match status" value="1"/>
</dbReference>
<evidence type="ECO:0000256" key="2">
    <source>
        <dbReference type="ARBA" id="ARBA00022748"/>
    </source>
</evidence>
<protein>
    <submittedName>
        <fullName evidence="7">Redoxin family protein</fullName>
    </submittedName>
</protein>
<dbReference type="Proteomes" id="UP001199919">
    <property type="component" value="Unassembled WGS sequence"/>
</dbReference>
<dbReference type="EMBL" id="JAJPWV010000002">
    <property type="protein sequence ID" value="MCD8740448.1"/>
    <property type="molecule type" value="Genomic_DNA"/>
</dbReference>
<keyword evidence="2" id="KW-0201">Cytochrome c-type biogenesis</keyword>
<dbReference type="RefSeq" id="WP_232176846.1">
    <property type="nucleotide sequence ID" value="NZ_JAJPWV010000002.1"/>
</dbReference>
<feature type="transmembrane region" description="Helical" evidence="5">
    <location>
        <begin position="60"/>
        <end position="79"/>
    </location>
</feature>
<evidence type="ECO:0000256" key="3">
    <source>
        <dbReference type="ARBA" id="ARBA00023157"/>
    </source>
</evidence>
<comment type="caution">
    <text evidence="7">The sequence shown here is derived from an EMBL/GenBank/DDBJ whole genome shotgun (WGS) entry which is preliminary data.</text>
</comment>
<keyword evidence="8" id="KW-1185">Reference proteome</keyword>
<dbReference type="Gene3D" id="3.40.30.10">
    <property type="entry name" value="Glutaredoxin"/>
    <property type="match status" value="1"/>
</dbReference>
<name>A0ABS8U343_9SPHI</name>
<keyword evidence="3" id="KW-1015">Disulfide bond</keyword>
<dbReference type="SUPFAM" id="SSF52833">
    <property type="entry name" value="Thioredoxin-like"/>
    <property type="match status" value="1"/>
</dbReference>
<evidence type="ECO:0000313" key="8">
    <source>
        <dbReference type="Proteomes" id="UP001199919"/>
    </source>
</evidence>
<accession>A0ABS8U343</accession>
<dbReference type="InterPro" id="IPR013740">
    <property type="entry name" value="Redoxin"/>
</dbReference>
<dbReference type="InterPro" id="IPR050553">
    <property type="entry name" value="Thioredoxin_ResA/DsbE_sf"/>
</dbReference>
<dbReference type="Pfam" id="PF08534">
    <property type="entry name" value="Redoxin"/>
    <property type="match status" value="1"/>
</dbReference>
<comment type="subcellular location">
    <subcellularLocation>
        <location evidence="1">Cell envelope</location>
    </subcellularLocation>
</comment>
<gene>
    <name evidence="7" type="ORF">LT679_07525</name>
</gene>
<organism evidence="7 8">
    <name type="scientific">Mucilaginibacter roseus</name>
    <dbReference type="NCBI Taxonomy" id="1528868"/>
    <lineage>
        <taxon>Bacteria</taxon>
        <taxon>Pseudomonadati</taxon>
        <taxon>Bacteroidota</taxon>
        <taxon>Sphingobacteriia</taxon>
        <taxon>Sphingobacteriales</taxon>
        <taxon>Sphingobacteriaceae</taxon>
        <taxon>Mucilaginibacter</taxon>
    </lineage>
</organism>
<keyword evidence="5" id="KW-0472">Membrane</keyword>
<dbReference type="InterPro" id="IPR036249">
    <property type="entry name" value="Thioredoxin-like_sf"/>
</dbReference>
<dbReference type="PROSITE" id="PS51352">
    <property type="entry name" value="THIOREDOXIN_2"/>
    <property type="match status" value="1"/>
</dbReference>
<keyword evidence="5" id="KW-0812">Transmembrane</keyword>
<evidence type="ECO:0000256" key="4">
    <source>
        <dbReference type="ARBA" id="ARBA00023284"/>
    </source>
</evidence>
<keyword evidence="5" id="KW-1133">Transmembrane helix</keyword>
<keyword evidence="4" id="KW-0676">Redox-active center</keyword>
<dbReference type="InterPro" id="IPR013766">
    <property type="entry name" value="Thioredoxin_domain"/>
</dbReference>
<dbReference type="PANTHER" id="PTHR42852">
    <property type="entry name" value="THIOL:DISULFIDE INTERCHANGE PROTEIN DSBE"/>
    <property type="match status" value="1"/>
</dbReference>